<sequence length="38" mass="4482">MIVQIREHMTKPSCRPSRRLLGLFLTPNNMMAQVMFSF</sequence>
<evidence type="ECO:0000313" key="1">
    <source>
        <dbReference type="EMBL" id="OYR31142.1"/>
    </source>
</evidence>
<evidence type="ECO:0000313" key="2">
    <source>
        <dbReference type="Proteomes" id="UP000216363"/>
    </source>
</evidence>
<gene>
    <name evidence="1" type="ORF">CES86_1348</name>
</gene>
<dbReference type="EMBL" id="NNRN01000041">
    <property type="protein sequence ID" value="OYR31142.1"/>
    <property type="molecule type" value="Genomic_DNA"/>
</dbReference>
<accession>A0A256GVI6</accession>
<proteinExistence type="predicted"/>
<dbReference type="Proteomes" id="UP000216363">
    <property type="component" value="Unassembled WGS sequence"/>
</dbReference>
<comment type="caution">
    <text evidence="1">The sequence shown here is derived from an EMBL/GenBank/DDBJ whole genome shotgun (WGS) entry which is preliminary data.</text>
</comment>
<name>A0A256GVI6_9HYPH</name>
<organism evidence="1 2">
    <name type="scientific">Brucella lupini</name>
    <dbReference type="NCBI Taxonomy" id="255457"/>
    <lineage>
        <taxon>Bacteria</taxon>
        <taxon>Pseudomonadati</taxon>
        <taxon>Pseudomonadota</taxon>
        <taxon>Alphaproteobacteria</taxon>
        <taxon>Hyphomicrobiales</taxon>
        <taxon>Brucellaceae</taxon>
        <taxon>Brucella/Ochrobactrum group</taxon>
        <taxon>Brucella</taxon>
    </lineage>
</organism>
<reference evidence="1 2" key="1">
    <citation type="submission" date="2017-07" db="EMBL/GenBank/DDBJ databases">
        <title>Draft genome of Ochrobactrum lupini type strain LUP21.</title>
        <authorList>
            <person name="Krzyzanowska D.M."/>
            <person name="Jafra S."/>
        </authorList>
    </citation>
    <scope>NUCLEOTIDE SEQUENCE [LARGE SCALE GENOMIC DNA]</scope>
    <source>
        <strain evidence="1 2">LUP21</strain>
    </source>
</reference>
<dbReference type="AlphaFoldDB" id="A0A256GVI6"/>
<protein>
    <submittedName>
        <fullName evidence="1">Uncharacterized protein</fullName>
    </submittedName>
</protein>